<evidence type="ECO:0000313" key="1">
    <source>
        <dbReference type="EMBL" id="WOJ97831.1"/>
    </source>
</evidence>
<gene>
    <name evidence="1" type="ORF">R0137_04460</name>
</gene>
<name>A0ABZ0IIF2_9GAMM</name>
<dbReference type="EMBL" id="CP136865">
    <property type="protein sequence ID" value="WOJ97831.1"/>
    <property type="molecule type" value="Genomic_DNA"/>
</dbReference>
<keyword evidence="2" id="KW-1185">Reference proteome</keyword>
<organism evidence="1 2">
    <name type="scientific">Congregibacter brevis</name>
    <dbReference type="NCBI Taxonomy" id="3081201"/>
    <lineage>
        <taxon>Bacteria</taxon>
        <taxon>Pseudomonadati</taxon>
        <taxon>Pseudomonadota</taxon>
        <taxon>Gammaproteobacteria</taxon>
        <taxon>Cellvibrionales</taxon>
        <taxon>Halieaceae</taxon>
        <taxon>Congregibacter</taxon>
    </lineage>
</organism>
<reference evidence="1 2" key="1">
    <citation type="submission" date="2023-10" db="EMBL/GenBank/DDBJ databases">
        <title>Two novel species belonging to the OM43/NOR5 clade.</title>
        <authorList>
            <person name="Park M."/>
        </authorList>
    </citation>
    <scope>NUCLEOTIDE SEQUENCE [LARGE SCALE GENOMIC DNA]</scope>
    <source>
        <strain evidence="1 2">IMCC45268</strain>
    </source>
</reference>
<dbReference type="Proteomes" id="UP001626549">
    <property type="component" value="Chromosome"/>
</dbReference>
<proteinExistence type="predicted"/>
<dbReference type="RefSeq" id="WP_407328879.1">
    <property type="nucleotide sequence ID" value="NZ_CP136865.1"/>
</dbReference>
<sequence length="138" mass="15598">MMSPERFQELLDTYGGREERWPDEQRKAMQSCVEAHPELGLQLRKAQELDLLLDSYVPATTDLQQRVIAALPIPLADRILAWLVPQSPQLWWRPVMAASLPLAMGLAIGMGSSGLALTDWESHERSLLMPATAEVWYE</sequence>
<evidence type="ECO:0000313" key="2">
    <source>
        <dbReference type="Proteomes" id="UP001626549"/>
    </source>
</evidence>
<accession>A0ABZ0IIF2</accession>
<protein>
    <submittedName>
        <fullName evidence="1">Uncharacterized protein</fullName>
    </submittedName>
</protein>